<sequence length="256" mass="27015">MIALKRPAGMAQGAVPEGFMAVREDGAAIVSLVQAALREIGWTAILCSFPKCPLPMLVFGEEPPIAFIGAASQRLPPPLAEDINQGDPHRALLTLLFTDIVGSTTLAEQLGDAVWHALLGRHNDLVRTQLARHRGREIDNAGDGFFAVFDSPARAVRCGEAIADGLRAMDLDVRIGIHSGECDAAAGHVTGLAVHIAARITAAARPGEVLVSAIVKDLLVGSGLEFFDGQLHALKGLSGPERLLFPLKCASYVAHD</sequence>
<dbReference type="Proteomes" id="UP000737171">
    <property type="component" value="Unassembled WGS sequence"/>
</dbReference>
<dbReference type="CDD" id="cd07302">
    <property type="entry name" value="CHD"/>
    <property type="match status" value="1"/>
</dbReference>
<dbReference type="InterPro" id="IPR029787">
    <property type="entry name" value="Nucleotide_cyclase"/>
</dbReference>
<dbReference type="EMBL" id="JABRWJ010000012">
    <property type="protein sequence ID" value="NRF71539.1"/>
    <property type="molecule type" value="Genomic_DNA"/>
</dbReference>
<reference evidence="2 3" key="1">
    <citation type="submission" date="2020-05" db="EMBL/GenBank/DDBJ databases">
        <title>Aquincola sp. isolate from soil.</title>
        <authorList>
            <person name="Han J."/>
            <person name="Kim D.-U."/>
        </authorList>
    </citation>
    <scope>NUCLEOTIDE SEQUENCE [LARGE SCALE GENOMIC DNA]</scope>
    <source>
        <strain evidence="2 3">S2</strain>
    </source>
</reference>
<dbReference type="SUPFAM" id="SSF55073">
    <property type="entry name" value="Nucleotide cyclase"/>
    <property type="match status" value="1"/>
</dbReference>
<name>A0ABX2ES66_9BURK</name>
<dbReference type="PANTHER" id="PTHR43081:SF1">
    <property type="entry name" value="ADENYLATE CYCLASE, TERMINAL-DIFFERENTIATION SPECIFIC"/>
    <property type="match status" value="1"/>
</dbReference>
<gene>
    <name evidence="2" type="ORF">HLB44_31580</name>
</gene>
<dbReference type="Pfam" id="PF00211">
    <property type="entry name" value="Guanylate_cyc"/>
    <property type="match status" value="1"/>
</dbReference>
<keyword evidence="3" id="KW-1185">Reference proteome</keyword>
<evidence type="ECO:0000313" key="3">
    <source>
        <dbReference type="Proteomes" id="UP000737171"/>
    </source>
</evidence>
<dbReference type="SMART" id="SM00044">
    <property type="entry name" value="CYCc"/>
    <property type="match status" value="1"/>
</dbReference>
<comment type="caution">
    <text evidence="2">The sequence shown here is derived from an EMBL/GenBank/DDBJ whole genome shotgun (WGS) entry which is preliminary data.</text>
</comment>
<accession>A0ABX2ES66</accession>
<dbReference type="InterPro" id="IPR050697">
    <property type="entry name" value="Adenylyl/Guanylyl_Cyclase_3/4"/>
</dbReference>
<organism evidence="2 3">
    <name type="scientific">Pseudaquabacterium terrae</name>
    <dbReference type="NCBI Taxonomy" id="2732868"/>
    <lineage>
        <taxon>Bacteria</taxon>
        <taxon>Pseudomonadati</taxon>
        <taxon>Pseudomonadota</taxon>
        <taxon>Betaproteobacteria</taxon>
        <taxon>Burkholderiales</taxon>
        <taxon>Sphaerotilaceae</taxon>
        <taxon>Pseudaquabacterium</taxon>
    </lineage>
</organism>
<dbReference type="PANTHER" id="PTHR43081">
    <property type="entry name" value="ADENYLATE CYCLASE, TERMINAL-DIFFERENTIATION SPECIFIC-RELATED"/>
    <property type="match status" value="1"/>
</dbReference>
<feature type="domain" description="Guanylate cyclase" evidence="1">
    <location>
        <begin position="94"/>
        <end position="201"/>
    </location>
</feature>
<protein>
    <submittedName>
        <fullName evidence="2">Adenylate/guanylate cyclase domain-containing protein</fullName>
    </submittedName>
</protein>
<dbReference type="RefSeq" id="WP_173132914.1">
    <property type="nucleotide sequence ID" value="NZ_JABRWJ010000012.1"/>
</dbReference>
<evidence type="ECO:0000313" key="2">
    <source>
        <dbReference type="EMBL" id="NRF71539.1"/>
    </source>
</evidence>
<evidence type="ECO:0000259" key="1">
    <source>
        <dbReference type="PROSITE" id="PS50125"/>
    </source>
</evidence>
<proteinExistence type="predicted"/>
<dbReference type="InterPro" id="IPR001054">
    <property type="entry name" value="A/G_cyclase"/>
</dbReference>
<dbReference type="Gene3D" id="3.30.70.1230">
    <property type="entry name" value="Nucleotide cyclase"/>
    <property type="match status" value="1"/>
</dbReference>
<dbReference type="PROSITE" id="PS50125">
    <property type="entry name" value="GUANYLATE_CYCLASE_2"/>
    <property type="match status" value="1"/>
</dbReference>